<evidence type="ECO:0000256" key="1">
    <source>
        <dbReference type="SAM" id="MobiDB-lite"/>
    </source>
</evidence>
<gene>
    <name evidence="2" type="ORF">JOB18_025606</name>
</gene>
<keyword evidence="3" id="KW-1185">Reference proteome</keyword>
<proteinExistence type="predicted"/>
<feature type="compositionally biased region" description="Polar residues" evidence="1">
    <location>
        <begin position="213"/>
        <end position="222"/>
    </location>
</feature>
<feature type="compositionally biased region" description="Polar residues" evidence="1">
    <location>
        <begin position="121"/>
        <end position="177"/>
    </location>
</feature>
<dbReference type="EMBL" id="JAGKHQ010000010">
    <property type="protein sequence ID" value="KAG7507165.1"/>
    <property type="molecule type" value="Genomic_DNA"/>
</dbReference>
<dbReference type="Proteomes" id="UP000693946">
    <property type="component" value="Linkage Group LG18"/>
</dbReference>
<organism evidence="2 3">
    <name type="scientific">Solea senegalensis</name>
    <name type="common">Senegalese sole</name>
    <dbReference type="NCBI Taxonomy" id="28829"/>
    <lineage>
        <taxon>Eukaryota</taxon>
        <taxon>Metazoa</taxon>
        <taxon>Chordata</taxon>
        <taxon>Craniata</taxon>
        <taxon>Vertebrata</taxon>
        <taxon>Euteleostomi</taxon>
        <taxon>Actinopterygii</taxon>
        <taxon>Neopterygii</taxon>
        <taxon>Teleostei</taxon>
        <taxon>Neoteleostei</taxon>
        <taxon>Acanthomorphata</taxon>
        <taxon>Carangaria</taxon>
        <taxon>Pleuronectiformes</taxon>
        <taxon>Pleuronectoidei</taxon>
        <taxon>Soleidae</taxon>
        <taxon>Solea</taxon>
    </lineage>
</organism>
<accession>A0AAV6RSA9</accession>
<feature type="region of interest" description="Disordered" evidence="1">
    <location>
        <begin position="30"/>
        <end position="58"/>
    </location>
</feature>
<reference evidence="2 3" key="1">
    <citation type="journal article" date="2021" name="Sci. Rep.">
        <title>Chromosome anchoring in Senegalese sole (Solea senegalensis) reveals sex-associated markers and genome rearrangements in flatfish.</title>
        <authorList>
            <person name="Guerrero-Cozar I."/>
            <person name="Gomez-Garrido J."/>
            <person name="Berbel C."/>
            <person name="Martinez-Blanch J.F."/>
            <person name="Alioto T."/>
            <person name="Claros M.G."/>
            <person name="Gagnaire P.A."/>
            <person name="Manchado M."/>
        </authorList>
    </citation>
    <scope>NUCLEOTIDE SEQUENCE [LARGE SCALE GENOMIC DNA]</scope>
    <source>
        <strain evidence="2">Sse05_10M</strain>
    </source>
</reference>
<feature type="region of interest" description="Disordered" evidence="1">
    <location>
        <begin position="121"/>
        <end position="223"/>
    </location>
</feature>
<feature type="compositionally biased region" description="Basic and acidic residues" evidence="1">
    <location>
        <begin position="30"/>
        <end position="39"/>
    </location>
</feature>
<name>A0AAV6RSA9_SOLSE</name>
<feature type="compositionally biased region" description="Polar residues" evidence="1">
    <location>
        <begin position="191"/>
        <end position="203"/>
    </location>
</feature>
<protein>
    <submittedName>
        <fullName evidence="2">Uncharacterized protein</fullName>
    </submittedName>
</protein>
<evidence type="ECO:0000313" key="3">
    <source>
        <dbReference type="Proteomes" id="UP000693946"/>
    </source>
</evidence>
<evidence type="ECO:0000313" key="2">
    <source>
        <dbReference type="EMBL" id="KAG7507165.1"/>
    </source>
</evidence>
<comment type="caution">
    <text evidence="2">The sequence shown here is derived from an EMBL/GenBank/DDBJ whole genome shotgun (WGS) entry which is preliminary data.</text>
</comment>
<dbReference type="AlphaFoldDB" id="A0AAV6RSA9"/>
<sequence>MVVKRKGKKMSDTGPLGAWLWEKVKECEVERDETTEKGQKAGRLQRSRIKKEAKQHEEGRRGWSELVVFWQSMRHLHKHRAKSGGKQMVIAPDTPTCPPPYALSTPGLYPTLYVTSGTLQVGSTEDTTSQDSVSNSGTHETQQSTHTSVPKSEPPSQVTTENSWLKTNLFGSDTSFTPLDPFSQRREREQQTPGLTTTSATRVQDSEYRVPPQTHTPDQTGTALFRGRGQWEGERAETPVTFDLQGEWEEGNRSTSPSEIERLRVRQRRTVQRQPELQHASGNYPLTFAPGHRDKYRPFGIGDIQAIVDKLPPVAEGGNLWLSQLDSLTAGQRLALGDFRAIAGRCMTRGDMTDIETQARTYTQPDEQPFTQYSTAIGRAMREKYPLPNATVMPKMRWDPKQNPRDYIDKGKDTWLKYTGSHPGKAGSQREWFRQAILEGVPENVKLAMIEQRVSRKI</sequence>